<name>A0A9K3GJG4_9EUKA</name>
<feature type="compositionally biased region" description="Basic and acidic residues" evidence="1">
    <location>
        <begin position="297"/>
        <end position="308"/>
    </location>
</feature>
<reference evidence="2 3" key="1">
    <citation type="journal article" date="2018" name="PLoS ONE">
        <title>The draft genome of Kipferlia bialata reveals reductive genome evolution in fornicate parasites.</title>
        <authorList>
            <person name="Tanifuji G."/>
            <person name="Takabayashi S."/>
            <person name="Kume K."/>
            <person name="Takagi M."/>
            <person name="Nakayama T."/>
            <person name="Kamikawa R."/>
            <person name="Inagaki Y."/>
            <person name="Hashimoto T."/>
        </authorList>
    </citation>
    <scope>NUCLEOTIDE SEQUENCE [LARGE SCALE GENOMIC DNA]</scope>
    <source>
        <strain evidence="2">NY0173</strain>
    </source>
</reference>
<evidence type="ECO:0000256" key="1">
    <source>
        <dbReference type="SAM" id="MobiDB-lite"/>
    </source>
</evidence>
<feature type="compositionally biased region" description="Basic and acidic residues" evidence="1">
    <location>
        <begin position="380"/>
        <end position="391"/>
    </location>
</feature>
<gene>
    <name evidence="2" type="ORF">KIPB_006050</name>
</gene>
<feature type="compositionally biased region" description="Basic and acidic residues" evidence="1">
    <location>
        <begin position="264"/>
        <end position="287"/>
    </location>
</feature>
<accession>A0A9K3GJG4</accession>
<feature type="region of interest" description="Disordered" evidence="1">
    <location>
        <begin position="1"/>
        <end position="36"/>
    </location>
</feature>
<feature type="compositionally biased region" description="Basic residues" evidence="1">
    <location>
        <begin position="352"/>
        <end position="364"/>
    </location>
</feature>
<feature type="compositionally biased region" description="Basic residues" evidence="1">
    <location>
        <begin position="143"/>
        <end position="162"/>
    </location>
</feature>
<feature type="region of interest" description="Disordered" evidence="1">
    <location>
        <begin position="63"/>
        <end position="425"/>
    </location>
</feature>
<protein>
    <submittedName>
        <fullName evidence="2">Uncharacterized protein</fullName>
    </submittedName>
</protein>
<feature type="compositionally biased region" description="Low complexity" evidence="1">
    <location>
        <begin position="1"/>
        <end position="14"/>
    </location>
</feature>
<comment type="caution">
    <text evidence="2">The sequence shown here is derived from an EMBL/GenBank/DDBJ whole genome shotgun (WGS) entry which is preliminary data.</text>
</comment>
<keyword evidence="3" id="KW-1185">Reference proteome</keyword>
<sequence>RRTSIGSGPFSAPISPIPPAIKRTTDTSAPEPEVDEMGFVKGGIMDTAFAVFQPMALPVQGMGSQGDYRGRGSQGDFSRGMGESSADEISPIPKFMSQYSLGDFSESERDRSRRTPTVISQKIREREKEEEKEREREKERQRREAKRQLRRAQRPMQHHSHSMSRIAGALNTQTGASSTPATSRKARKSRALSASSQIATVHTKLKVRKHRDDSTRGAKVVVKPSADQRLAQMAQRRNRAKERDVKRERDFRPGLPSGLLLDTPLRRHDPDRGMGGYLERERERDNDMVLSVHGSSRPRERGRERETGLSDLGLTPLLEANDEGAGEWMSTPGDSGPGPVKRERERGGRQRQGGRKKQGKRQGKPVRVPDPLDSMLSDLPVKRERGAKDPADMLDDLDDLSLSFSQPIRERERNRGGGAATPSNLLPAAVMRKAQAWQKDRLSAVGNMQPTNCTPRQITASQIADFSVLSPLEKPKK</sequence>
<feature type="non-terminal residue" evidence="2">
    <location>
        <position position="477"/>
    </location>
</feature>
<dbReference type="AlphaFoldDB" id="A0A9K3GJG4"/>
<organism evidence="2 3">
    <name type="scientific">Kipferlia bialata</name>
    <dbReference type="NCBI Taxonomy" id="797122"/>
    <lineage>
        <taxon>Eukaryota</taxon>
        <taxon>Metamonada</taxon>
        <taxon>Carpediemonas-like organisms</taxon>
        <taxon>Kipferlia</taxon>
    </lineage>
</organism>
<feature type="compositionally biased region" description="Polar residues" evidence="1">
    <location>
        <begin position="170"/>
        <end position="182"/>
    </location>
</feature>
<proteinExistence type="predicted"/>
<dbReference type="Proteomes" id="UP000265618">
    <property type="component" value="Unassembled WGS sequence"/>
</dbReference>
<feature type="compositionally biased region" description="Basic and acidic residues" evidence="1">
    <location>
        <begin position="122"/>
        <end position="142"/>
    </location>
</feature>
<feature type="compositionally biased region" description="Basic and acidic residues" evidence="1">
    <location>
        <begin position="241"/>
        <end position="252"/>
    </location>
</feature>
<dbReference type="EMBL" id="BDIP01001505">
    <property type="protein sequence ID" value="GIQ84540.1"/>
    <property type="molecule type" value="Genomic_DNA"/>
</dbReference>
<evidence type="ECO:0000313" key="3">
    <source>
        <dbReference type="Proteomes" id="UP000265618"/>
    </source>
</evidence>
<evidence type="ECO:0000313" key="2">
    <source>
        <dbReference type="EMBL" id="GIQ84540.1"/>
    </source>
</evidence>